<evidence type="ECO:0000313" key="3">
    <source>
        <dbReference type="Proteomes" id="UP001642484"/>
    </source>
</evidence>
<feature type="signal peptide" evidence="1">
    <location>
        <begin position="1"/>
        <end position="19"/>
    </location>
</feature>
<name>A0ABP0SAV9_9DINO</name>
<accession>A0ABP0SAV9</accession>
<dbReference type="EMBL" id="CAXAMN010027239">
    <property type="protein sequence ID" value="CAK9109493.1"/>
    <property type="molecule type" value="Genomic_DNA"/>
</dbReference>
<keyword evidence="1" id="KW-0732">Signal</keyword>
<feature type="chain" id="PRO_5045712890" evidence="1">
    <location>
        <begin position="20"/>
        <end position="453"/>
    </location>
</feature>
<comment type="caution">
    <text evidence="2">The sequence shown here is derived from an EMBL/GenBank/DDBJ whole genome shotgun (WGS) entry which is preliminary data.</text>
</comment>
<evidence type="ECO:0000313" key="2">
    <source>
        <dbReference type="EMBL" id="CAK9109493.1"/>
    </source>
</evidence>
<sequence>MLRSLALLLPANAVDWGIAACPPLPKDISDMDSTLDLMSCIHGKQREASTHFYIRQWYRHIEELSMRAFRCKQDEQVQAALRTLELVDRALCLVKFKDCLDLEHRYDKAVENVCVQLEADAFLSCAALQDLRQLPVDVFDTLEKRLKKCNQVKDLFWEHLEQSPPGIVWTFGAHHAPKSCEPDGPDLASNLICNGWAGILVEGHPSRRAVLQNLFGHRHELVILSQLAMRDTVGSVLEDATWNNPQLRNQEVDLLQITFGANDCEIIRGILERGFRPRFVRAIFWHPVPPPLVYQPRVHRLLGDWYEDAFEATGEGCSLQAVADSLTDHYMFWDFDGRDCEKANFVRKDLMDLLPTDQIFNEAELDLQARWAARFNNTACFLNNHVFDTLMVDPRLMQDPDATPSEKRLLWELHLKTVQRTDQLWIKKASDCWCMLVEEHGQQHGNCCKLRNY</sequence>
<organism evidence="2 3">
    <name type="scientific">Durusdinium trenchii</name>
    <dbReference type="NCBI Taxonomy" id="1381693"/>
    <lineage>
        <taxon>Eukaryota</taxon>
        <taxon>Sar</taxon>
        <taxon>Alveolata</taxon>
        <taxon>Dinophyceae</taxon>
        <taxon>Suessiales</taxon>
        <taxon>Symbiodiniaceae</taxon>
        <taxon>Durusdinium</taxon>
    </lineage>
</organism>
<proteinExistence type="predicted"/>
<reference evidence="2 3" key="1">
    <citation type="submission" date="2024-02" db="EMBL/GenBank/DDBJ databases">
        <authorList>
            <person name="Chen Y."/>
            <person name="Shah S."/>
            <person name="Dougan E. K."/>
            <person name="Thang M."/>
            <person name="Chan C."/>
        </authorList>
    </citation>
    <scope>NUCLEOTIDE SEQUENCE [LARGE SCALE GENOMIC DNA]</scope>
</reference>
<dbReference type="Proteomes" id="UP001642484">
    <property type="component" value="Unassembled WGS sequence"/>
</dbReference>
<gene>
    <name evidence="2" type="ORF">CCMP2556_LOCUS50963</name>
</gene>
<protein>
    <submittedName>
        <fullName evidence="2">Uncharacterized protein</fullName>
    </submittedName>
</protein>
<keyword evidence="3" id="KW-1185">Reference proteome</keyword>
<evidence type="ECO:0000256" key="1">
    <source>
        <dbReference type="SAM" id="SignalP"/>
    </source>
</evidence>